<feature type="repeat" description="WD" evidence="3">
    <location>
        <begin position="233"/>
        <end position="285"/>
    </location>
</feature>
<dbReference type="GO" id="GO:0030621">
    <property type="term" value="F:U4 snRNA binding"/>
    <property type="evidence" value="ECO:0007669"/>
    <property type="project" value="TreeGrafter"/>
</dbReference>
<keyword evidence="7" id="KW-1185">Reference proteome</keyword>
<dbReference type="GO" id="GO:0017070">
    <property type="term" value="F:U6 snRNA binding"/>
    <property type="evidence" value="ECO:0007669"/>
    <property type="project" value="TreeGrafter"/>
</dbReference>
<dbReference type="InterPro" id="IPR001680">
    <property type="entry name" value="WD40_rpt"/>
</dbReference>
<dbReference type="SMART" id="SM00320">
    <property type="entry name" value="WD40"/>
    <property type="match status" value="7"/>
</dbReference>
<feature type="domain" description="Pre-mRNA processing factor 4 (PRP4)-like" evidence="5">
    <location>
        <begin position="61"/>
        <end position="110"/>
    </location>
</feature>
<reference evidence="8" key="3">
    <citation type="submission" date="2025-04" db="UniProtKB">
        <authorList>
            <consortium name="RefSeq"/>
        </authorList>
    </citation>
    <scope>IDENTIFICATION</scope>
    <source>
        <strain evidence="8">CBS 781.70</strain>
    </source>
</reference>
<dbReference type="SUPFAM" id="SSF158230">
    <property type="entry name" value="PRP4-like"/>
    <property type="match status" value="1"/>
</dbReference>
<dbReference type="GeneID" id="54422354"/>
<dbReference type="Pfam" id="PF08799">
    <property type="entry name" value="PRP4"/>
    <property type="match status" value="1"/>
</dbReference>
<dbReference type="Proteomes" id="UP000504638">
    <property type="component" value="Unplaced"/>
</dbReference>
<name>A0A6G1G6I5_9PEZI</name>
<dbReference type="InterPro" id="IPR036322">
    <property type="entry name" value="WD40_repeat_dom_sf"/>
</dbReference>
<feature type="region of interest" description="Disordered" evidence="4">
    <location>
        <begin position="1"/>
        <end position="26"/>
    </location>
</feature>
<dbReference type="GO" id="GO:0046540">
    <property type="term" value="C:U4/U6 x U5 tri-snRNP complex"/>
    <property type="evidence" value="ECO:0007669"/>
    <property type="project" value="TreeGrafter"/>
</dbReference>
<dbReference type="SUPFAM" id="SSF50978">
    <property type="entry name" value="WD40 repeat-like"/>
    <property type="match status" value="1"/>
</dbReference>
<evidence type="ECO:0000259" key="5">
    <source>
        <dbReference type="SMART" id="SM00500"/>
    </source>
</evidence>
<dbReference type="InterPro" id="IPR036285">
    <property type="entry name" value="PRP4-like_sf"/>
</dbReference>
<dbReference type="InterPro" id="IPR020472">
    <property type="entry name" value="WD40_PAC1"/>
</dbReference>
<dbReference type="EMBL" id="ML975154">
    <property type="protein sequence ID" value="KAF1813705.1"/>
    <property type="molecule type" value="Genomic_DNA"/>
</dbReference>
<dbReference type="CDD" id="cd00200">
    <property type="entry name" value="WD40"/>
    <property type="match status" value="1"/>
</dbReference>
<evidence type="ECO:0000256" key="3">
    <source>
        <dbReference type="PROSITE-ProRule" id="PRU00221"/>
    </source>
</evidence>
<dbReference type="PRINTS" id="PR00320">
    <property type="entry name" value="GPROTEINBRPT"/>
</dbReference>
<dbReference type="Gene3D" id="4.10.280.110">
    <property type="entry name" value="Pre-mRNA processing factor 4 domain"/>
    <property type="match status" value="1"/>
</dbReference>
<dbReference type="Gene3D" id="2.130.10.10">
    <property type="entry name" value="YVTN repeat-like/Quinoprotein amine dehydrogenase"/>
    <property type="match status" value="3"/>
</dbReference>
<evidence type="ECO:0000313" key="6">
    <source>
        <dbReference type="EMBL" id="KAF1813705.1"/>
    </source>
</evidence>
<proteinExistence type="predicted"/>
<dbReference type="PROSITE" id="PS50082">
    <property type="entry name" value="WD_REPEATS_2"/>
    <property type="match status" value="5"/>
</dbReference>
<evidence type="ECO:0000256" key="4">
    <source>
        <dbReference type="SAM" id="MobiDB-lite"/>
    </source>
</evidence>
<dbReference type="PANTHER" id="PTHR19846:SF0">
    <property type="entry name" value="PRE-MRNA PROCESSING FACTOR 4"/>
    <property type="match status" value="1"/>
</dbReference>
<sequence length="520" mass="56910">MHPSRQAFVEDDPPSPPGLSLSEIPTDRDYNISTAGGTVQTSALLEQFNRKRLAARLVVPTDDKRVRLRLRELGEPITLFGEGLADRRERLRELLVEAELGEEGDVVMGEAGDGLVGEEALEEEEQEEEFYTEGSEELQKVRREIARYSLPRAARRVGFQKVEAGIAVRTHVRHRRELKEKLARFELVGSQIGGDRPIAVTKFAPNDRLIAIGSWGGSVKVLDRDTLSEKKVLRGHTDRIGGIAWNPNVPDPDPDTSLDTLTLASGAGDANIHLWSLASDTPIGTLSGHSARVCRVEFHPSSRFLASASYDTTWRLWDVTTTQELQLQEGHSREVYTVAFNSDGSLLASGGLDSIGRIWDLRTGRTVMLLDGHIQPVYALDWAVDAHRVLSGSADGFVKCWDLRAVREVGAIGAHTGGVTDLKVFKGTDGPASGVPLTMGVGEKGGEEPRPKKAGSFFVSCGFDRNVKVFSADDWALGRTLSGHAGNVLGVDVSTDGRWITSCGYDRTVKLWEMEGVEEY</sequence>
<feature type="repeat" description="WD" evidence="3">
    <location>
        <begin position="328"/>
        <end position="369"/>
    </location>
</feature>
<dbReference type="InterPro" id="IPR014906">
    <property type="entry name" value="PRP4-like"/>
</dbReference>
<evidence type="ECO:0000256" key="2">
    <source>
        <dbReference type="ARBA" id="ARBA00022737"/>
    </source>
</evidence>
<feature type="repeat" description="WD" evidence="3">
    <location>
        <begin position="370"/>
        <end position="411"/>
    </location>
</feature>
<dbReference type="GO" id="GO:0000398">
    <property type="term" value="P:mRNA splicing, via spliceosome"/>
    <property type="evidence" value="ECO:0007669"/>
    <property type="project" value="TreeGrafter"/>
</dbReference>
<reference evidence="6 8" key="1">
    <citation type="submission" date="2020-01" db="EMBL/GenBank/DDBJ databases">
        <authorList>
            <consortium name="DOE Joint Genome Institute"/>
            <person name="Haridas S."/>
            <person name="Albert R."/>
            <person name="Binder M."/>
            <person name="Bloem J."/>
            <person name="Labutti K."/>
            <person name="Salamov A."/>
            <person name="Andreopoulos B."/>
            <person name="Baker S.E."/>
            <person name="Barry K."/>
            <person name="Bills G."/>
            <person name="Bluhm B.H."/>
            <person name="Cannon C."/>
            <person name="Castanera R."/>
            <person name="Culley D.E."/>
            <person name="Daum C."/>
            <person name="Ezra D."/>
            <person name="Gonzalez J.B."/>
            <person name="Henrissat B."/>
            <person name="Kuo A."/>
            <person name="Liang C."/>
            <person name="Lipzen A."/>
            <person name="Lutzoni F."/>
            <person name="Magnuson J."/>
            <person name="Mondo S."/>
            <person name="Nolan M."/>
            <person name="Ohm R."/>
            <person name="Pangilinan J."/>
            <person name="Park H.-J."/>
            <person name="Ramirez L."/>
            <person name="Alfaro M."/>
            <person name="Sun H."/>
            <person name="Tritt A."/>
            <person name="Yoshinaga Y."/>
            <person name="Zwiers L.-H."/>
            <person name="Turgeon B.G."/>
            <person name="Goodwin S.B."/>
            <person name="Spatafora J.W."/>
            <person name="Crous P.W."/>
            <person name="Grigoriev I.V."/>
        </authorList>
    </citation>
    <scope>NUCLEOTIDE SEQUENCE</scope>
    <source>
        <strain evidence="6 8">CBS 781.70</strain>
    </source>
</reference>
<keyword evidence="1 3" id="KW-0853">WD repeat</keyword>
<dbReference type="InterPro" id="IPR015943">
    <property type="entry name" value="WD40/YVTN_repeat-like_dom_sf"/>
</dbReference>
<dbReference type="AlphaFoldDB" id="A0A6G1G6I5"/>
<keyword evidence="2" id="KW-0677">Repeat</keyword>
<dbReference type="InterPro" id="IPR019775">
    <property type="entry name" value="WD40_repeat_CS"/>
</dbReference>
<evidence type="ECO:0000313" key="8">
    <source>
        <dbReference type="RefSeq" id="XP_033535336.1"/>
    </source>
</evidence>
<reference evidence="8" key="2">
    <citation type="submission" date="2020-04" db="EMBL/GenBank/DDBJ databases">
        <authorList>
            <consortium name="NCBI Genome Project"/>
        </authorList>
    </citation>
    <scope>NUCLEOTIDE SEQUENCE</scope>
    <source>
        <strain evidence="8">CBS 781.70</strain>
    </source>
</reference>
<dbReference type="RefSeq" id="XP_033535336.1">
    <property type="nucleotide sequence ID" value="XM_033681784.1"/>
</dbReference>
<dbReference type="OrthoDB" id="540662at2759"/>
<feature type="repeat" description="WD" evidence="3">
    <location>
        <begin position="481"/>
        <end position="520"/>
    </location>
</feature>
<dbReference type="PANTHER" id="PTHR19846">
    <property type="entry name" value="WD40 REPEAT PROTEIN"/>
    <property type="match status" value="1"/>
</dbReference>
<dbReference type="PROSITE" id="PS00678">
    <property type="entry name" value="WD_REPEATS_1"/>
    <property type="match status" value="2"/>
</dbReference>
<evidence type="ECO:0000313" key="7">
    <source>
        <dbReference type="Proteomes" id="UP000504638"/>
    </source>
</evidence>
<dbReference type="Pfam" id="PF00400">
    <property type="entry name" value="WD40"/>
    <property type="match status" value="5"/>
</dbReference>
<dbReference type="SMART" id="SM00500">
    <property type="entry name" value="SFM"/>
    <property type="match status" value="1"/>
</dbReference>
<organism evidence="6">
    <name type="scientific">Eremomyces bilateralis CBS 781.70</name>
    <dbReference type="NCBI Taxonomy" id="1392243"/>
    <lineage>
        <taxon>Eukaryota</taxon>
        <taxon>Fungi</taxon>
        <taxon>Dikarya</taxon>
        <taxon>Ascomycota</taxon>
        <taxon>Pezizomycotina</taxon>
        <taxon>Dothideomycetes</taxon>
        <taxon>Dothideomycetes incertae sedis</taxon>
        <taxon>Eremomycetales</taxon>
        <taxon>Eremomycetaceae</taxon>
        <taxon>Eremomyces</taxon>
    </lineage>
</organism>
<evidence type="ECO:0000256" key="1">
    <source>
        <dbReference type="ARBA" id="ARBA00022574"/>
    </source>
</evidence>
<feature type="repeat" description="WD" evidence="3">
    <location>
        <begin position="286"/>
        <end position="327"/>
    </location>
</feature>
<dbReference type="PROSITE" id="PS50294">
    <property type="entry name" value="WD_REPEATS_REGION"/>
    <property type="match status" value="4"/>
</dbReference>
<protein>
    <submittedName>
        <fullName evidence="6 8">WD40 repeat-like protein</fullName>
    </submittedName>
</protein>
<accession>A0A6G1G6I5</accession>
<gene>
    <name evidence="6 8" type="ORF">P152DRAFT_480930</name>
</gene>